<dbReference type="InterPro" id="IPR036615">
    <property type="entry name" value="Mur_ligase_C_dom_sf"/>
</dbReference>
<dbReference type="Proteomes" id="UP000051084">
    <property type="component" value="Unassembled WGS sequence"/>
</dbReference>
<feature type="domain" description="Mur ligase central" evidence="13">
    <location>
        <begin position="46"/>
        <end position="267"/>
    </location>
</feature>
<dbReference type="OrthoDB" id="9809356at2"/>
<evidence type="ECO:0000259" key="12">
    <source>
        <dbReference type="Pfam" id="PF02875"/>
    </source>
</evidence>
<keyword evidence="6 11" id="KW-0547">Nucleotide-binding</keyword>
<feature type="domain" description="Mur ligase C-terminal" evidence="12">
    <location>
        <begin position="295"/>
        <end position="418"/>
    </location>
</feature>
<dbReference type="Gene3D" id="3.40.1190.10">
    <property type="entry name" value="Mur-like, catalytic domain"/>
    <property type="match status" value="1"/>
</dbReference>
<sequence length="432" mass="47320">MIQTYSEALAWIHSRPRLHKEPSLGRLQTLLTQLGNPQANQHYLHVTGTNGKGSTVAMIGAMLAASGLRVGTFTSPYITRFNERIMINQVPISDADLLATVQVVAPIVTQLDTIGQPVTEFEVVTALMFTYFATQPLDVVILEVGIGGLYDSTNVIDHSDVAVITTVGYDHQKLLGDDLAAIATQKAGIIKGGIVVTGWLPERALSPIQQQVKRTNATWYRAGEDFSYRSLVAPKFHYQGLQTELGPLPLGLQGQYQLANAAVATTAVLAWLKLRQLPVDLAALRRGLSQVSWPGRWEIIQHEPLVILDGAHNLPGMQALCASIRQQLEGREVYVLLGVLADKQAELMLGELAALPQVHLVLTTFAGPNQHRRSQTWQDLPTNLVTTNPIVVTENWQLGLGQIIPQLATDDVLLITGSLYFISEVRNFLLND</sequence>
<dbReference type="GO" id="GO:0005524">
    <property type="term" value="F:ATP binding"/>
    <property type="evidence" value="ECO:0007669"/>
    <property type="project" value="UniProtKB-KW"/>
</dbReference>
<evidence type="ECO:0000256" key="5">
    <source>
        <dbReference type="ARBA" id="ARBA00022723"/>
    </source>
</evidence>
<dbReference type="InterPro" id="IPR018109">
    <property type="entry name" value="Folylpolyglutamate_synth_CS"/>
</dbReference>
<dbReference type="InterPro" id="IPR036565">
    <property type="entry name" value="Mur-like_cat_sf"/>
</dbReference>
<dbReference type="SUPFAM" id="SSF53623">
    <property type="entry name" value="MurD-like peptide ligases, catalytic domain"/>
    <property type="match status" value="1"/>
</dbReference>
<evidence type="ECO:0000256" key="10">
    <source>
        <dbReference type="ARBA" id="ARBA00047493"/>
    </source>
</evidence>
<dbReference type="PANTHER" id="PTHR11136">
    <property type="entry name" value="FOLYLPOLYGLUTAMATE SYNTHASE-RELATED"/>
    <property type="match status" value="1"/>
</dbReference>
<keyword evidence="8" id="KW-0460">Magnesium</keyword>
<dbReference type="PIRSF" id="PIRSF001563">
    <property type="entry name" value="Folylpolyglu_synth"/>
    <property type="match status" value="1"/>
</dbReference>
<evidence type="ECO:0000256" key="6">
    <source>
        <dbReference type="ARBA" id="ARBA00022741"/>
    </source>
</evidence>
<dbReference type="Pfam" id="PF08245">
    <property type="entry name" value="Mur_ligase_M"/>
    <property type="match status" value="1"/>
</dbReference>
<comment type="similarity">
    <text evidence="2 11">Belongs to the folylpolyglutamate synthase family.</text>
</comment>
<keyword evidence="4 11" id="KW-0436">Ligase</keyword>
<evidence type="ECO:0000256" key="1">
    <source>
        <dbReference type="ARBA" id="ARBA00001946"/>
    </source>
</evidence>
<dbReference type="GO" id="GO:0004326">
    <property type="term" value="F:tetrahydrofolylpolyglutamate synthase activity"/>
    <property type="evidence" value="ECO:0007669"/>
    <property type="project" value="UniProtKB-EC"/>
</dbReference>
<comment type="cofactor">
    <cofactor evidence="1">
        <name>Mg(2+)</name>
        <dbReference type="ChEBI" id="CHEBI:18420"/>
    </cofactor>
</comment>
<keyword evidence="15" id="KW-1185">Reference proteome</keyword>
<name>A0A0R1UTB4_9LACO</name>
<evidence type="ECO:0000259" key="13">
    <source>
        <dbReference type="Pfam" id="PF08245"/>
    </source>
</evidence>
<dbReference type="AlphaFoldDB" id="A0A0R1UTB4"/>
<keyword evidence="5" id="KW-0479">Metal-binding</keyword>
<dbReference type="GO" id="GO:0046872">
    <property type="term" value="F:metal ion binding"/>
    <property type="evidence" value="ECO:0007669"/>
    <property type="project" value="UniProtKB-KW"/>
</dbReference>
<proteinExistence type="inferred from homology"/>
<dbReference type="Pfam" id="PF02875">
    <property type="entry name" value="Mur_ligase_C"/>
    <property type="match status" value="1"/>
</dbReference>
<dbReference type="EC" id="6.3.2.17" evidence="3"/>
<dbReference type="NCBIfam" id="TIGR01499">
    <property type="entry name" value="folC"/>
    <property type="match status" value="1"/>
</dbReference>
<dbReference type="InterPro" id="IPR004101">
    <property type="entry name" value="Mur_ligase_C"/>
</dbReference>
<evidence type="ECO:0000256" key="11">
    <source>
        <dbReference type="PIRNR" id="PIRNR001563"/>
    </source>
</evidence>
<dbReference type="EMBL" id="AZGC01000007">
    <property type="protein sequence ID" value="KRL96429.1"/>
    <property type="molecule type" value="Genomic_DNA"/>
</dbReference>
<evidence type="ECO:0000256" key="7">
    <source>
        <dbReference type="ARBA" id="ARBA00022840"/>
    </source>
</evidence>
<evidence type="ECO:0000256" key="2">
    <source>
        <dbReference type="ARBA" id="ARBA00008276"/>
    </source>
</evidence>
<evidence type="ECO:0000313" key="14">
    <source>
        <dbReference type="EMBL" id="KRL96429.1"/>
    </source>
</evidence>
<evidence type="ECO:0000256" key="4">
    <source>
        <dbReference type="ARBA" id="ARBA00022598"/>
    </source>
</evidence>
<organism evidence="14 15">
    <name type="scientific">Limosilactobacillus equigenerosi DSM 18793 = JCM 14505</name>
    <dbReference type="NCBI Taxonomy" id="1423742"/>
    <lineage>
        <taxon>Bacteria</taxon>
        <taxon>Bacillati</taxon>
        <taxon>Bacillota</taxon>
        <taxon>Bacilli</taxon>
        <taxon>Lactobacillales</taxon>
        <taxon>Lactobacillaceae</taxon>
        <taxon>Limosilactobacillus</taxon>
    </lineage>
</organism>
<dbReference type="InterPro" id="IPR001645">
    <property type="entry name" value="Folylpolyglutamate_synth"/>
</dbReference>
<dbReference type="GO" id="GO:0005737">
    <property type="term" value="C:cytoplasm"/>
    <property type="evidence" value="ECO:0007669"/>
    <property type="project" value="TreeGrafter"/>
</dbReference>
<dbReference type="GO" id="GO:0008841">
    <property type="term" value="F:dihydrofolate synthase activity"/>
    <property type="evidence" value="ECO:0007669"/>
    <property type="project" value="TreeGrafter"/>
</dbReference>
<dbReference type="Gene3D" id="3.90.190.20">
    <property type="entry name" value="Mur ligase, C-terminal domain"/>
    <property type="match status" value="1"/>
</dbReference>
<dbReference type="RefSeq" id="WP_054653464.1">
    <property type="nucleotide sequence ID" value="NZ_AZGC01000007.1"/>
</dbReference>
<dbReference type="STRING" id="417373.GCA_001570685_01222"/>
<reference evidence="14 15" key="1">
    <citation type="journal article" date="2015" name="Genome Announc.">
        <title>Expanding the biotechnology potential of lactobacilli through comparative genomics of 213 strains and associated genera.</title>
        <authorList>
            <person name="Sun Z."/>
            <person name="Harris H.M."/>
            <person name="McCann A."/>
            <person name="Guo C."/>
            <person name="Argimon S."/>
            <person name="Zhang W."/>
            <person name="Yang X."/>
            <person name="Jeffery I.B."/>
            <person name="Cooney J.C."/>
            <person name="Kagawa T.F."/>
            <person name="Liu W."/>
            <person name="Song Y."/>
            <person name="Salvetti E."/>
            <person name="Wrobel A."/>
            <person name="Rasinkangas P."/>
            <person name="Parkhill J."/>
            <person name="Rea M.C."/>
            <person name="O'Sullivan O."/>
            <person name="Ritari J."/>
            <person name="Douillard F.P."/>
            <person name="Paul Ross R."/>
            <person name="Yang R."/>
            <person name="Briner A.E."/>
            <person name="Felis G.E."/>
            <person name="de Vos W.M."/>
            <person name="Barrangou R."/>
            <person name="Klaenhammer T.R."/>
            <person name="Caufield P.W."/>
            <person name="Cui Y."/>
            <person name="Zhang H."/>
            <person name="O'Toole P.W."/>
        </authorList>
    </citation>
    <scope>NUCLEOTIDE SEQUENCE [LARGE SCALE GENOMIC DNA]</scope>
    <source>
        <strain evidence="14 15">DSM 18793</strain>
    </source>
</reference>
<evidence type="ECO:0000256" key="9">
    <source>
        <dbReference type="ARBA" id="ARBA00030592"/>
    </source>
</evidence>
<comment type="caution">
    <text evidence="14">The sequence shown here is derived from an EMBL/GenBank/DDBJ whole genome shotgun (WGS) entry which is preliminary data.</text>
</comment>
<dbReference type="InterPro" id="IPR013221">
    <property type="entry name" value="Mur_ligase_cen"/>
</dbReference>
<evidence type="ECO:0000256" key="8">
    <source>
        <dbReference type="ARBA" id="ARBA00022842"/>
    </source>
</evidence>
<protein>
    <recommendedName>
        <fullName evidence="3">tetrahydrofolate synthase</fullName>
        <ecNumber evidence="3">6.3.2.17</ecNumber>
    </recommendedName>
    <alternativeName>
        <fullName evidence="9">Tetrahydrofolylpolyglutamate synthase</fullName>
    </alternativeName>
</protein>
<dbReference type="SUPFAM" id="SSF53244">
    <property type="entry name" value="MurD-like peptide ligases, peptide-binding domain"/>
    <property type="match status" value="1"/>
</dbReference>
<evidence type="ECO:0000313" key="15">
    <source>
        <dbReference type="Proteomes" id="UP000051084"/>
    </source>
</evidence>
<accession>A0A0R1UTB4</accession>
<keyword evidence="7 11" id="KW-0067">ATP-binding</keyword>
<gene>
    <name evidence="14" type="ORF">FC21_GL000046</name>
</gene>
<comment type="catalytic activity">
    <reaction evidence="10">
        <text>(6S)-5,6,7,8-tetrahydrofolyl-(gamma-L-Glu)(n) + L-glutamate + ATP = (6S)-5,6,7,8-tetrahydrofolyl-(gamma-L-Glu)(n+1) + ADP + phosphate + H(+)</text>
        <dbReference type="Rhea" id="RHEA:10580"/>
        <dbReference type="Rhea" id="RHEA-COMP:14738"/>
        <dbReference type="Rhea" id="RHEA-COMP:14740"/>
        <dbReference type="ChEBI" id="CHEBI:15378"/>
        <dbReference type="ChEBI" id="CHEBI:29985"/>
        <dbReference type="ChEBI" id="CHEBI:30616"/>
        <dbReference type="ChEBI" id="CHEBI:43474"/>
        <dbReference type="ChEBI" id="CHEBI:141005"/>
        <dbReference type="ChEBI" id="CHEBI:456216"/>
        <dbReference type="EC" id="6.3.2.17"/>
    </reaction>
</comment>
<dbReference type="PANTHER" id="PTHR11136:SF0">
    <property type="entry name" value="DIHYDROFOLATE SYNTHETASE-RELATED"/>
    <property type="match status" value="1"/>
</dbReference>
<evidence type="ECO:0000256" key="3">
    <source>
        <dbReference type="ARBA" id="ARBA00013025"/>
    </source>
</evidence>
<dbReference type="PATRIC" id="fig|1423742.4.peg.53"/>
<dbReference type="PROSITE" id="PS01012">
    <property type="entry name" value="FOLYLPOLYGLU_SYNT_2"/>
    <property type="match status" value="1"/>
</dbReference>
<dbReference type="FunFam" id="3.40.1190.10:FF:000011">
    <property type="entry name" value="Folylpolyglutamate synthase/dihydrofolate synthase"/>
    <property type="match status" value="1"/>
</dbReference>